<evidence type="ECO:0000256" key="1">
    <source>
        <dbReference type="SAM" id="MobiDB-lite"/>
    </source>
</evidence>
<dbReference type="AlphaFoldDB" id="A0A382EN49"/>
<name>A0A382EN49_9ZZZZ</name>
<reference evidence="2" key="1">
    <citation type="submission" date="2018-05" db="EMBL/GenBank/DDBJ databases">
        <authorList>
            <person name="Lanie J.A."/>
            <person name="Ng W.-L."/>
            <person name="Kazmierczak K.M."/>
            <person name="Andrzejewski T.M."/>
            <person name="Davidsen T.M."/>
            <person name="Wayne K.J."/>
            <person name="Tettelin H."/>
            <person name="Glass J.I."/>
            <person name="Rusch D."/>
            <person name="Podicherti R."/>
            <person name="Tsui H.-C.T."/>
            <person name="Winkler M.E."/>
        </authorList>
    </citation>
    <scope>NUCLEOTIDE SEQUENCE</scope>
</reference>
<sequence>MRSAEAIDKSLGPLLVSNRGPTKGAKAPATKARTVRAPKIVVRLQPKSFYMGMTKTLMLQSPVPKVNIP</sequence>
<feature type="compositionally biased region" description="Low complexity" evidence="1">
    <location>
        <begin position="20"/>
        <end position="32"/>
    </location>
</feature>
<gene>
    <name evidence="2" type="ORF">METZ01_LOCUS204217</name>
</gene>
<evidence type="ECO:0000313" key="2">
    <source>
        <dbReference type="EMBL" id="SVB51363.1"/>
    </source>
</evidence>
<dbReference type="EMBL" id="UINC01045065">
    <property type="protein sequence ID" value="SVB51363.1"/>
    <property type="molecule type" value="Genomic_DNA"/>
</dbReference>
<feature type="region of interest" description="Disordered" evidence="1">
    <location>
        <begin position="1"/>
        <end position="32"/>
    </location>
</feature>
<accession>A0A382EN49</accession>
<protein>
    <submittedName>
        <fullName evidence="2">Uncharacterized protein</fullName>
    </submittedName>
</protein>
<organism evidence="2">
    <name type="scientific">marine metagenome</name>
    <dbReference type="NCBI Taxonomy" id="408172"/>
    <lineage>
        <taxon>unclassified sequences</taxon>
        <taxon>metagenomes</taxon>
        <taxon>ecological metagenomes</taxon>
    </lineage>
</organism>
<feature type="non-terminal residue" evidence="2">
    <location>
        <position position="69"/>
    </location>
</feature>
<proteinExistence type="predicted"/>